<feature type="transmembrane region" description="Helical" evidence="1">
    <location>
        <begin position="92"/>
        <end position="114"/>
    </location>
</feature>
<proteinExistence type="predicted"/>
<feature type="transmembrane region" description="Helical" evidence="1">
    <location>
        <begin position="308"/>
        <end position="331"/>
    </location>
</feature>
<dbReference type="PANTHER" id="PTHR19346:SF4">
    <property type="entry name" value="SUGAR PHOSPHATE TRANSPORTER DOMAIN-CONTAINING PROTEIN"/>
    <property type="match status" value="1"/>
</dbReference>
<evidence type="ECO:0000313" key="3">
    <source>
        <dbReference type="EMBL" id="ONH69639.1"/>
    </source>
</evidence>
<protein>
    <submittedName>
        <fullName evidence="2">CYFA0S20e00276g1_1</fullName>
    </submittedName>
    <submittedName>
        <fullName evidence="3">Mannosyl phosphorylinositol ceramide synthase regulatory protein CSG2</fullName>
    </submittedName>
</protein>
<dbReference type="SUPFAM" id="SSF103481">
    <property type="entry name" value="Multidrug resistance efflux transporter EmrE"/>
    <property type="match status" value="2"/>
</dbReference>
<name>A0A061BD48_CYBFA</name>
<dbReference type="STRING" id="36022.A0A061BD48"/>
<dbReference type="OrthoDB" id="10062838at2759"/>
<reference evidence="3" key="3">
    <citation type="submission" date="2017-01" db="EMBL/GenBank/DDBJ databases">
        <authorList>
            <person name="Mah S.A."/>
            <person name="Swanson W.J."/>
            <person name="Moy G.W."/>
            <person name="Vacquier V.D."/>
        </authorList>
    </citation>
    <scope>NUCLEOTIDE SEQUENCE [LARGE SCALE GENOMIC DNA]</scope>
    <source>
        <strain evidence="3">65</strain>
    </source>
</reference>
<reference evidence="2" key="1">
    <citation type="journal article" date="2014" name="Genome Announc.">
        <title>Genome sequence of the yeast Cyberlindnera fabianii (Hansenula fabianii).</title>
        <authorList>
            <person name="Freel K.C."/>
            <person name="Sarilar V."/>
            <person name="Neuveglise C."/>
            <person name="Devillers H."/>
            <person name="Friedrich A."/>
            <person name="Schacherer J."/>
        </authorList>
    </citation>
    <scope>NUCLEOTIDE SEQUENCE</scope>
    <source>
        <strain evidence="2">YJS4271</strain>
    </source>
</reference>
<dbReference type="EMBL" id="LK052905">
    <property type="protein sequence ID" value="CDR45796.1"/>
    <property type="molecule type" value="Genomic_DNA"/>
</dbReference>
<organism evidence="2">
    <name type="scientific">Cyberlindnera fabianii</name>
    <name type="common">Yeast</name>
    <name type="synonym">Hansenula fabianii</name>
    <dbReference type="NCBI Taxonomy" id="36022"/>
    <lineage>
        <taxon>Eukaryota</taxon>
        <taxon>Fungi</taxon>
        <taxon>Dikarya</taxon>
        <taxon>Ascomycota</taxon>
        <taxon>Saccharomycotina</taxon>
        <taxon>Saccharomycetes</taxon>
        <taxon>Phaffomycetales</taxon>
        <taxon>Phaffomycetaceae</taxon>
        <taxon>Cyberlindnera</taxon>
    </lineage>
</organism>
<dbReference type="GO" id="GO:0006874">
    <property type="term" value="P:intracellular calcium ion homeostasis"/>
    <property type="evidence" value="ECO:0007669"/>
    <property type="project" value="InterPro"/>
</dbReference>
<dbReference type="InterPro" id="IPR031581">
    <property type="entry name" value="Csg2"/>
</dbReference>
<dbReference type="InterPro" id="IPR026505">
    <property type="entry name" value="Solute_c_fam_35_mem_F3/F4"/>
</dbReference>
<dbReference type="OMA" id="AVYIQHQ"/>
<dbReference type="GO" id="GO:0005789">
    <property type="term" value="C:endoplasmic reticulum membrane"/>
    <property type="evidence" value="ECO:0007669"/>
    <property type="project" value="InterPro"/>
</dbReference>
<evidence type="ECO:0000256" key="1">
    <source>
        <dbReference type="SAM" id="Phobius"/>
    </source>
</evidence>
<sequence length="447" mass="49940">MSSTVPLMEPQPEYTRLSHAGESRRVSLSQDDDNTAERAALKRHTAGRLESSKSKLYAVVALFIISLLSFVSQTELTSYLYNSLDYDQPYLLLVLTHSSWLFIWPTQVISIAIYKHIKRSRKHGYSFFDPYYIKRNFHDSIRNQHRNVYKTSGTIINEHYTQDFEFPHSISEFIMGKSMIHIIKCVFALTLILNTAGVTWYIAMAMAPASDITAIYNCSAFTALLFAVPILHERFTYVKLSAVGLAIAGVFFVAYGGDDDGTSGNDDFPDRVAGDMIIAIGAIMYGLYEVLYKKLVCPPLNAVSSRRLVAFSNFCASLIGLSTLSLGWMLVILADLMGWSKFHWIPSAYTWLIIIISVVCNLVFSLSFLSLMSLTSPVLSSVSSLVTIFIVGLVEWVLFGVNISFGQVIGDLFVIVGFGVLSYSYWAEITEEDVDDESDIDPTDTEA</sequence>
<feature type="transmembrane region" description="Helical" evidence="1">
    <location>
        <begin position="56"/>
        <end position="72"/>
    </location>
</feature>
<feature type="transmembrane region" description="Helical" evidence="1">
    <location>
        <begin position="351"/>
        <end position="371"/>
    </location>
</feature>
<dbReference type="EMBL" id="MPUK01000001">
    <property type="protein sequence ID" value="ONH69639.1"/>
    <property type="molecule type" value="Genomic_DNA"/>
</dbReference>
<feature type="transmembrane region" description="Helical" evidence="1">
    <location>
        <begin position="378"/>
        <end position="399"/>
    </location>
</feature>
<dbReference type="AlphaFoldDB" id="A0A061BD48"/>
<dbReference type="GO" id="GO:0030234">
    <property type="term" value="F:enzyme regulator activity"/>
    <property type="evidence" value="ECO:0007669"/>
    <property type="project" value="InterPro"/>
</dbReference>
<dbReference type="VEuPathDB" id="FungiDB:BON22_0840"/>
<evidence type="ECO:0000313" key="2">
    <source>
        <dbReference type="EMBL" id="CDR45796.1"/>
    </source>
</evidence>
<dbReference type="Pfam" id="PF16965">
    <property type="entry name" value="CSG2"/>
    <property type="match status" value="1"/>
</dbReference>
<feature type="transmembrane region" description="Helical" evidence="1">
    <location>
        <begin position="238"/>
        <end position="256"/>
    </location>
</feature>
<feature type="transmembrane region" description="Helical" evidence="1">
    <location>
        <begin position="276"/>
        <end position="296"/>
    </location>
</feature>
<keyword evidence="1" id="KW-0812">Transmembrane</keyword>
<keyword evidence="1" id="KW-0472">Membrane</keyword>
<feature type="transmembrane region" description="Helical" evidence="1">
    <location>
        <begin position="182"/>
        <end position="202"/>
    </location>
</feature>
<evidence type="ECO:0000313" key="4">
    <source>
        <dbReference type="Proteomes" id="UP000189513"/>
    </source>
</evidence>
<reference evidence="4" key="2">
    <citation type="journal article" date="2017" name="Genome Announc.">
        <title>Genome sequences of Cyberlindnera fabianii 65, Pichia kudriavzevii 129, and Saccharomyces cerevisiae 131 isolated from fermented masau fruits in Zimbabwe.</title>
        <authorList>
            <person name="van Rijswijck I.M.H."/>
            <person name="Derks M.F.L."/>
            <person name="Abee T."/>
            <person name="de Ridder D."/>
            <person name="Smid E.J."/>
        </authorList>
    </citation>
    <scope>NUCLEOTIDE SEQUENCE [LARGE SCALE GENOMIC DNA]</scope>
    <source>
        <strain evidence="4">65</strain>
    </source>
</reference>
<accession>A0A061BD48</accession>
<keyword evidence="1" id="KW-1133">Transmembrane helix</keyword>
<gene>
    <name evidence="3" type="ORF">BON22_0840</name>
    <name evidence="2" type="ORF">CYFA0S_20e00276g</name>
</gene>
<dbReference type="Proteomes" id="UP000189513">
    <property type="component" value="Unassembled WGS sequence"/>
</dbReference>
<dbReference type="PANTHER" id="PTHR19346">
    <property type="entry name" value="SUGAR PHOSPHATE TRANSPORTER DOMAIN-CONTAINING PROTEIN"/>
    <property type="match status" value="1"/>
</dbReference>
<feature type="transmembrane region" description="Helical" evidence="1">
    <location>
        <begin position="214"/>
        <end position="231"/>
    </location>
</feature>
<keyword evidence="4" id="KW-1185">Reference proteome</keyword>
<feature type="transmembrane region" description="Helical" evidence="1">
    <location>
        <begin position="405"/>
        <end position="426"/>
    </location>
</feature>
<dbReference type="InterPro" id="IPR037185">
    <property type="entry name" value="EmrE-like"/>
</dbReference>